<dbReference type="GO" id="GO:0016853">
    <property type="term" value="F:isomerase activity"/>
    <property type="evidence" value="ECO:0007669"/>
    <property type="project" value="UniProtKB-KW"/>
</dbReference>
<name>A0A059KPT9_9BURK</name>
<evidence type="ECO:0000313" key="2">
    <source>
        <dbReference type="EMBL" id="KDB53108.1"/>
    </source>
</evidence>
<reference evidence="2 3" key="1">
    <citation type="journal article" date="2014" name="FEMS Microbiol. Ecol.">
        <title>Sphaerotilus natans encrusted with nanoball-shaped Fe(III) oxide minerals formed by nitrate-reducing mixotrophic Fe(II) oxidation.</title>
        <authorList>
            <person name="Park S."/>
            <person name="Kim D.H."/>
            <person name="Lee J.H."/>
            <person name="Hur H.G."/>
        </authorList>
    </citation>
    <scope>NUCLEOTIDE SEQUENCE [LARGE SCALE GENOMIC DNA]</scope>
    <source>
        <strain evidence="2 3">DSM 6575</strain>
    </source>
</reference>
<organism evidence="2 3">
    <name type="scientific">Sphaerotilus natans subsp. natans DSM 6575</name>
    <dbReference type="NCBI Taxonomy" id="1286631"/>
    <lineage>
        <taxon>Bacteria</taxon>
        <taxon>Pseudomonadati</taxon>
        <taxon>Pseudomonadota</taxon>
        <taxon>Betaproteobacteria</taxon>
        <taxon>Burkholderiales</taxon>
        <taxon>Sphaerotilaceae</taxon>
        <taxon>Sphaerotilus</taxon>
    </lineage>
</organism>
<dbReference type="PANTHER" id="PTHR12110:SF41">
    <property type="entry name" value="INOSOSE DEHYDRATASE"/>
    <property type="match status" value="1"/>
</dbReference>
<dbReference type="eggNOG" id="COG1082">
    <property type="taxonomic scope" value="Bacteria"/>
</dbReference>
<dbReference type="Gene3D" id="3.20.20.150">
    <property type="entry name" value="Divalent-metal-dependent TIM barrel enzymes"/>
    <property type="match status" value="1"/>
</dbReference>
<keyword evidence="2" id="KW-0413">Isomerase</keyword>
<sequence length="250" mass="26606">MSILSVQIYSLREAGDLDAQLALARAAGFEWIESVAGHGLPPEDFAARVAAHGLKVSSMHVSLAMAEGEPGTVIALCRATGCTKVIVPWLPMGERAATAAGWQAIGARLAAIGERLNAEGLRLAYHNHEFEFLHYDGRAALDWIFSAATPAQLGWEADLGWTARAGADPLVEALARADRLVAVHAKDIAPPSTAVDEDGWCALGQGIVGWAALAEALRGRVELFVLEHDRPQNPAAMLATSFAFMREHLG</sequence>
<accession>A0A059KPT9</accession>
<dbReference type="PANTHER" id="PTHR12110">
    <property type="entry name" value="HYDROXYPYRUVATE ISOMERASE"/>
    <property type="match status" value="1"/>
</dbReference>
<protein>
    <submittedName>
        <fullName evidence="2">Xylose isomerase domain-containing protein</fullName>
    </submittedName>
</protein>
<evidence type="ECO:0000313" key="3">
    <source>
        <dbReference type="Proteomes" id="UP000026714"/>
    </source>
</evidence>
<dbReference type="STRING" id="34103.SAMN05421778_105162"/>
<dbReference type="SUPFAM" id="SSF51658">
    <property type="entry name" value="Xylose isomerase-like"/>
    <property type="match status" value="1"/>
</dbReference>
<dbReference type="EMBL" id="AZRA01000030">
    <property type="protein sequence ID" value="KDB53108.1"/>
    <property type="molecule type" value="Genomic_DNA"/>
</dbReference>
<dbReference type="InterPro" id="IPR036237">
    <property type="entry name" value="Xyl_isomerase-like_sf"/>
</dbReference>
<proteinExistence type="predicted"/>
<feature type="domain" description="Xylose isomerase-like TIM barrel" evidence="1">
    <location>
        <begin position="21"/>
        <end position="247"/>
    </location>
</feature>
<dbReference type="AlphaFoldDB" id="A0A059KPT9"/>
<dbReference type="Proteomes" id="UP000026714">
    <property type="component" value="Unassembled WGS sequence"/>
</dbReference>
<dbReference type="InterPro" id="IPR050312">
    <property type="entry name" value="IolE/XylAMocC-like"/>
</dbReference>
<comment type="caution">
    <text evidence="2">The sequence shown here is derived from an EMBL/GenBank/DDBJ whole genome shotgun (WGS) entry which is preliminary data.</text>
</comment>
<gene>
    <name evidence="2" type="ORF">X805_12800</name>
</gene>
<dbReference type="Pfam" id="PF01261">
    <property type="entry name" value="AP_endonuc_2"/>
    <property type="match status" value="1"/>
</dbReference>
<keyword evidence="3" id="KW-1185">Reference proteome</keyword>
<evidence type="ECO:0000259" key="1">
    <source>
        <dbReference type="Pfam" id="PF01261"/>
    </source>
</evidence>
<dbReference type="RefSeq" id="WP_051631692.1">
    <property type="nucleotide sequence ID" value="NZ_AZRA01000030.1"/>
</dbReference>
<dbReference type="InterPro" id="IPR013022">
    <property type="entry name" value="Xyl_isomerase-like_TIM-brl"/>
</dbReference>